<gene>
    <name evidence="12" type="ORF">HU200_014291</name>
</gene>
<evidence type="ECO:0000313" key="13">
    <source>
        <dbReference type="Proteomes" id="UP000636709"/>
    </source>
</evidence>
<dbReference type="GO" id="GO:0005524">
    <property type="term" value="F:ATP binding"/>
    <property type="evidence" value="ECO:0007669"/>
    <property type="project" value="UniProtKB-UniRule"/>
</dbReference>
<dbReference type="GO" id="GO:0004672">
    <property type="term" value="F:protein kinase activity"/>
    <property type="evidence" value="ECO:0007669"/>
    <property type="project" value="InterPro"/>
</dbReference>
<feature type="region of interest" description="Disordered" evidence="10">
    <location>
        <begin position="1"/>
        <end position="22"/>
    </location>
</feature>
<evidence type="ECO:0000256" key="5">
    <source>
        <dbReference type="ARBA" id="ARBA00022777"/>
    </source>
</evidence>
<keyword evidence="3" id="KW-0808">Transferase</keyword>
<dbReference type="PROSITE" id="PS00108">
    <property type="entry name" value="PROTEIN_KINASE_ST"/>
    <property type="match status" value="1"/>
</dbReference>
<evidence type="ECO:0000256" key="10">
    <source>
        <dbReference type="SAM" id="MobiDB-lite"/>
    </source>
</evidence>
<comment type="catalytic activity">
    <reaction evidence="1">
        <text>S-ubiquitinyl-[E2 ubiquitin-conjugating enzyme]-L-cysteine + [acceptor protein]-L-lysine = [E2 ubiquitin-conjugating enzyme]-L-cysteine + N(6)-ubiquitinyl-[acceptor protein]-L-lysine.</text>
        <dbReference type="EC" id="2.3.2.27"/>
    </reaction>
</comment>
<protein>
    <recommendedName>
        <fullName evidence="2">RING-type E3 ubiquitin transferase</fullName>
        <ecNumber evidence="2">2.3.2.27</ecNumber>
    </recommendedName>
</protein>
<evidence type="ECO:0000256" key="7">
    <source>
        <dbReference type="ARBA" id="ARBA00022840"/>
    </source>
</evidence>
<dbReference type="PANTHER" id="PTHR45647:SF100">
    <property type="entry name" value="U-BOX DOMAIN-CONTAINING PROTEIN 33"/>
    <property type="match status" value="1"/>
</dbReference>
<dbReference type="Gene3D" id="1.10.510.10">
    <property type="entry name" value="Transferase(Phosphotransferase) domain 1"/>
    <property type="match status" value="1"/>
</dbReference>
<evidence type="ECO:0000256" key="9">
    <source>
        <dbReference type="SAM" id="Coils"/>
    </source>
</evidence>
<dbReference type="PANTHER" id="PTHR45647">
    <property type="entry name" value="OS02G0152300 PROTEIN"/>
    <property type="match status" value="1"/>
</dbReference>
<dbReference type="Proteomes" id="UP000636709">
    <property type="component" value="Unassembled WGS sequence"/>
</dbReference>
<dbReference type="Gene3D" id="3.30.200.20">
    <property type="entry name" value="Phosphorylase Kinase, domain 1"/>
    <property type="match status" value="1"/>
</dbReference>
<name>A0A835KKB4_9POAL</name>
<keyword evidence="13" id="KW-1185">Reference proteome</keyword>
<dbReference type="EC" id="2.3.2.27" evidence="2"/>
<dbReference type="Pfam" id="PF00069">
    <property type="entry name" value="Pkinase"/>
    <property type="match status" value="1"/>
</dbReference>
<evidence type="ECO:0000256" key="4">
    <source>
        <dbReference type="ARBA" id="ARBA00022741"/>
    </source>
</evidence>
<keyword evidence="4 8" id="KW-0547">Nucleotide-binding</keyword>
<evidence type="ECO:0000256" key="6">
    <source>
        <dbReference type="ARBA" id="ARBA00022786"/>
    </source>
</evidence>
<evidence type="ECO:0000259" key="11">
    <source>
        <dbReference type="PROSITE" id="PS50011"/>
    </source>
</evidence>
<organism evidence="12 13">
    <name type="scientific">Digitaria exilis</name>
    <dbReference type="NCBI Taxonomy" id="1010633"/>
    <lineage>
        <taxon>Eukaryota</taxon>
        <taxon>Viridiplantae</taxon>
        <taxon>Streptophyta</taxon>
        <taxon>Embryophyta</taxon>
        <taxon>Tracheophyta</taxon>
        <taxon>Spermatophyta</taxon>
        <taxon>Magnoliopsida</taxon>
        <taxon>Liliopsida</taxon>
        <taxon>Poales</taxon>
        <taxon>Poaceae</taxon>
        <taxon>PACMAD clade</taxon>
        <taxon>Panicoideae</taxon>
        <taxon>Panicodae</taxon>
        <taxon>Paniceae</taxon>
        <taxon>Anthephorinae</taxon>
        <taxon>Digitaria</taxon>
    </lineage>
</organism>
<dbReference type="SUPFAM" id="SSF56112">
    <property type="entry name" value="Protein kinase-like (PK-like)"/>
    <property type="match status" value="1"/>
</dbReference>
<keyword evidence="5" id="KW-0418">Kinase</keyword>
<evidence type="ECO:0000256" key="1">
    <source>
        <dbReference type="ARBA" id="ARBA00000900"/>
    </source>
</evidence>
<keyword evidence="6" id="KW-0833">Ubl conjugation pathway</keyword>
<evidence type="ECO:0000256" key="2">
    <source>
        <dbReference type="ARBA" id="ARBA00012483"/>
    </source>
</evidence>
<dbReference type="InterPro" id="IPR017441">
    <property type="entry name" value="Protein_kinase_ATP_BS"/>
</dbReference>
<dbReference type="PROSITE" id="PS50011">
    <property type="entry name" value="PROTEIN_KINASE_DOM"/>
    <property type="match status" value="1"/>
</dbReference>
<evidence type="ECO:0000313" key="12">
    <source>
        <dbReference type="EMBL" id="KAF8736868.1"/>
    </source>
</evidence>
<dbReference type="InterPro" id="IPR008271">
    <property type="entry name" value="Ser/Thr_kinase_AS"/>
</dbReference>
<dbReference type="InterPro" id="IPR000719">
    <property type="entry name" value="Prot_kinase_dom"/>
</dbReference>
<evidence type="ECO:0000256" key="3">
    <source>
        <dbReference type="ARBA" id="ARBA00022679"/>
    </source>
</evidence>
<accession>A0A835KKB4</accession>
<keyword evidence="9" id="KW-0175">Coiled coil</keyword>
<sequence length="674" mass="77020">MAGGLRSLQAQDGGYGKKQGDGERLEHSAHRVFPVGNWRFGSWMCTRVVFFYGKRLEPVIQLHASMYWIVTCKSAMFTLFAPNTEDEDNSVQSGKTLKKMNVRVQDNCKECVSLKRELQDKQLDLDSERRRREKAECIATKFYEQMRAHSGVDYPDKGFRNDINSTEDEDNSVQSGKTLKKMNIRVSKCEECEFLRKELQKAELDLESEKNQRNIAELDFAKCSVVSNESSRKPVLVNLSSYMLNVLNVYLSLNVKLSCGIVDHVTYLSLHVYEPVQDNCKECVYLKRELQAKQLDLDSERRRETAECSATKLYEQKKAIKKELDVEKSWRMTNQTVMKTLIDKVPSYMNKHTPKDVKELEEKSYAISTSDGVKELKDEIELLRYSYTSLVESNLLLQNHHIAVVAVLQNFRKWVESIKFNKITRFKVFEPNEIDEALKSSQLIGSGGFGKVYKALLEDRIVAIKLLDQFSKQGCREFDTEVQLLAKIHHENLVNLIGCCKGSHALVYEFLGNGTLEQRLDHRGGSVLSWKQRIDIVFKICCVLVFLHNLPKPIVHGDMKPENIMFDEEDTPKIGDFGISYERVEISDTGTWHHLTGNPRGTSCYMDPEFADVGKMTPSADVYAFGVILLQLVTGNTFPSGLVELVKEKLLSCTMLHTKTFKFAEEGVDEDAAY</sequence>
<comment type="caution">
    <text evidence="12">The sequence shown here is derived from an EMBL/GenBank/DDBJ whole genome shotgun (WGS) entry which is preliminary data.</text>
</comment>
<evidence type="ECO:0000256" key="8">
    <source>
        <dbReference type="PROSITE-ProRule" id="PRU10141"/>
    </source>
</evidence>
<dbReference type="PROSITE" id="PS00107">
    <property type="entry name" value="PROTEIN_KINASE_ATP"/>
    <property type="match status" value="1"/>
</dbReference>
<dbReference type="InterPro" id="IPR051348">
    <property type="entry name" value="U-box_ubiquitin_ligases"/>
</dbReference>
<feature type="binding site" evidence="8">
    <location>
        <position position="465"/>
    </location>
    <ligand>
        <name>ATP</name>
        <dbReference type="ChEBI" id="CHEBI:30616"/>
    </ligand>
</feature>
<dbReference type="SMART" id="SM00220">
    <property type="entry name" value="S_TKc"/>
    <property type="match status" value="1"/>
</dbReference>
<keyword evidence="7 8" id="KW-0067">ATP-binding</keyword>
<reference evidence="12" key="1">
    <citation type="submission" date="2020-07" db="EMBL/GenBank/DDBJ databases">
        <title>Genome sequence and genetic diversity analysis of an under-domesticated orphan crop, white fonio (Digitaria exilis).</title>
        <authorList>
            <person name="Bennetzen J.L."/>
            <person name="Chen S."/>
            <person name="Ma X."/>
            <person name="Wang X."/>
            <person name="Yssel A.E.J."/>
            <person name="Chaluvadi S.R."/>
            <person name="Johnson M."/>
            <person name="Gangashetty P."/>
            <person name="Hamidou F."/>
            <person name="Sanogo M.D."/>
            <person name="Zwaenepoel A."/>
            <person name="Wallace J."/>
            <person name="Van De Peer Y."/>
            <person name="Van Deynze A."/>
        </authorList>
    </citation>
    <scope>NUCLEOTIDE SEQUENCE</scope>
    <source>
        <tissue evidence="12">Leaves</tissue>
    </source>
</reference>
<proteinExistence type="predicted"/>
<feature type="coiled-coil region" evidence="9">
    <location>
        <begin position="192"/>
        <end position="219"/>
    </location>
</feature>
<feature type="domain" description="Protein kinase" evidence="11">
    <location>
        <begin position="438"/>
        <end position="674"/>
    </location>
</feature>
<dbReference type="OrthoDB" id="4062651at2759"/>
<feature type="coiled-coil region" evidence="9">
    <location>
        <begin position="111"/>
        <end position="138"/>
    </location>
</feature>
<dbReference type="GO" id="GO:0061630">
    <property type="term" value="F:ubiquitin protein ligase activity"/>
    <property type="evidence" value="ECO:0007669"/>
    <property type="project" value="UniProtKB-EC"/>
</dbReference>
<dbReference type="AlphaFoldDB" id="A0A835KKB4"/>
<dbReference type="EMBL" id="JACEFO010001423">
    <property type="protein sequence ID" value="KAF8736868.1"/>
    <property type="molecule type" value="Genomic_DNA"/>
</dbReference>
<dbReference type="InterPro" id="IPR011009">
    <property type="entry name" value="Kinase-like_dom_sf"/>
</dbReference>